<evidence type="ECO:0000313" key="5">
    <source>
        <dbReference type="EMBL" id="COZ59839.1"/>
    </source>
</evidence>
<dbReference type="EMBL" id="CSBK01002211">
    <property type="protein sequence ID" value="COZ59839.1"/>
    <property type="molecule type" value="Genomic_DNA"/>
</dbReference>
<dbReference type="AlphaFoldDB" id="A0A0U0RWS3"/>
<reference evidence="5" key="2">
    <citation type="submission" date="2015-03" db="EMBL/GenBank/DDBJ databases">
        <authorList>
            <consortium name="Pathogen Informatics"/>
            <person name="Murphy D."/>
        </authorList>
    </citation>
    <scope>NUCLEOTIDE SEQUENCE</scope>
    <source>
        <strain evidence="5">N09902308</strain>
    </source>
</reference>
<evidence type="ECO:0000313" key="4">
    <source>
        <dbReference type="EMBL" id="COW82748.1"/>
    </source>
</evidence>
<proteinExistence type="predicted"/>
<organism evidence="4 6">
    <name type="scientific">Mycobacterium tuberculosis</name>
    <dbReference type="NCBI Taxonomy" id="1773"/>
    <lineage>
        <taxon>Bacteria</taxon>
        <taxon>Bacillati</taxon>
        <taxon>Actinomycetota</taxon>
        <taxon>Actinomycetes</taxon>
        <taxon>Mycobacteriales</taxon>
        <taxon>Mycobacteriaceae</taxon>
        <taxon>Mycobacterium</taxon>
        <taxon>Mycobacterium tuberculosis complex</taxon>
    </lineage>
</organism>
<reference evidence="4" key="3">
    <citation type="submission" date="2015-03" db="EMBL/GenBank/DDBJ databases">
        <authorList>
            <person name="Murphy D."/>
        </authorList>
    </citation>
    <scope>NUCLEOTIDE SEQUENCE [LARGE SCALE GENOMIC DNA]</scope>
    <source>
        <strain evidence="4">K00500041</strain>
    </source>
</reference>
<reference evidence="6 7" key="1">
    <citation type="submission" date="2015-03" db="EMBL/GenBank/DDBJ databases">
        <authorList>
            <consortium name="Pathogen Informatics"/>
        </authorList>
    </citation>
    <scope>NUCLEOTIDE SEQUENCE [LARGE SCALE GENOMIC DNA]</scope>
    <source>
        <strain evidence="3 8">G09801536</strain>
        <strain evidence="2 9">H09601792</strain>
        <strain evidence="6">K00500041</strain>
        <strain evidence="7">N09902308</strain>
    </source>
</reference>
<sequence>MRTSSSGLRPSKMSTSSSRLMNSGLNVARTAASTCSALPPDPRLDVRIKMVLRKSTVRPCPSVSRPSSRTCSSTSNTSGCAFSISSNSTTV</sequence>
<dbReference type="Proteomes" id="UP000038802">
    <property type="component" value="Unassembled WGS sequence"/>
</dbReference>
<feature type="region of interest" description="Disordered" evidence="1">
    <location>
        <begin position="1"/>
        <end position="20"/>
    </location>
</feature>
<evidence type="ECO:0000313" key="8">
    <source>
        <dbReference type="Proteomes" id="UP000045842"/>
    </source>
</evidence>
<dbReference type="Proteomes" id="UP000046947">
    <property type="component" value="Unassembled WGS sequence"/>
</dbReference>
<dbReference type="Proteomes" id="UP000045842">
    <property type="component" value="Unassembled WGS sequence"/>
</dbReference>
<evidence type="ECO:0000313" key="2">
    <source>
        <dbReference type="EMBL" id="CFE79798.1"/>
    </source>
</evidence>
<name>A0A0U0RWS3_MYCTX</name>
<evidence type="ECO:0000313" key="3">
    <source>
        <dbReference type="EMBL" id="COW29566.1"/>
    </source>
</evidence>
<dbReference type="EMBL" id="CFOH01001138">
    <property type="protein sequence ID" value="CFE79798.1"/>
    <property type="molecule type" value="Genomic_DNA"/>
</dbReference>
<evidence type="ECO:0000256" key="1">
    <source>
        <dbReference type="SAM" id="MobiDB-lite"/>
    </source>
</evidence>
<dbReference type="EMBL" id="CSAD01000680">
    <property type="protein sequence ID" value="COW29566.1"/>
    <property type="molecule type" value="Genomic_DNA"/>
</dbReference>
<evidence type="ECO:0000313" key="9">
    <source>
        <dbReference type="Proteomes" id="UP000046947"/>
    </source>
</evidence>
<accession>A0A0U0RWS3</accession>
<protein>
    <submittedName>
        <fullName evidence="4">Uncharacterized protein</fullName>
    </submittedName>
</protein>
<dbReference type="EMBL" id="CSAE01000725">
    <property type="protein sequence ID" value="COW82748.1"/>
    <property type="molecule type" value="Genomic_DNA"/>
</dbReference>
<evidence type="ECO:0000313" key="7">
    <source>
        <dbReference type="Proteomes" id="UP000039021"/>
    </source>
</evidence>
<gene>
    <name evidence="3" type="ORF">ERS007679_03577</name>
    <name evidence="2" type="ORF">ERS007688_04201</name>
    <name evidence="4" type="ORF">ERS007703_04293</name>
    <name evidence="5" type="ORF">ERS007739_03938</name>
</gene>
<feature type="region of interest" description="Disordered" evidence="1">
    <location>
        <begin position="58"/>
        <end position="78"/>
    </location>
</feature>
<feature type="compositionally biased region" description="Low complexity" evidence="1">
    <location>
        <begin position="58"/>
        <end position="75"/>
    </location>
</feature>
<evidence type="ECO:0000313" key="6">
    <source>
        <dbReference type="Proteomes" id="UP000038802"/>
    </source>
</evidence>
<dbReference type="Proteomes" id="UP000039021">
    <property type="component" value="Unassembled WGS sequence"/>
</dbReference>